<feature type="transmembrane region" description="Helical" evidence="6">
    <location>
        <begin position="398"/>
        <end position="421"/>
    </location>
</feature>
<dbReference type="VEuPathDB" id="FungiDB:PHYBLDRAFT_156243"/>
<dbReference type="STRING" id="763407.A0A167KTS7"/>
<dbReference type="PANTHER" id="PTHR45649:SF26">
    <property type="entry name" value="OS04G0435100 PROTEIN"/>
    <property type="match status" value="1"/>
</dbReference>
<feature type="transmembrane region" description="Helical" evidence="6">
    <location>
        <begin position="433"/>
        <end position="456"/>
    </location>
</feature>
<dbReference type="OrthoDB" id="10054429at2759"/>
<dbReference type="PIRSF" id="PIRSF006060">
    <property type="entry name" value="AA_transporter"/>
    <property type="match status" value="1"/>
</dbReference>
<dbReference type="FunCoup" id="A0A167KTS7">
    <property type="interactions" value="20"/>
</dbReference>
<keyword evidence="2" id="KW-0813">Transport</keyword>
<dbReference type="GeneID" id="28994381"/>
<feature type="transmembrane region" description="Helical" evidence="6">
    <location>
        <begin position="266"/>
        <end position="290"/>
    </location>
</feature>
<dbReference type="InParanoid" id="A0A167KTS7"/>
<protein>
    <recommendedName>
        <fullName evidence="9">Amino acid permease</fullName>
    </recommendedName>
</protein>
<evidence type="ECO:0000256" key="3">
    <source>
        <dbReference type="ARBA" id="ARBA00022692"/>
    </source>
</evidence>
<evidence type="ECO:0000256" key="6">
    <source>
        <dbReference type="SAM" id="Phobius"/>
    </source>
</evidence>
<evidence type="ECO:0000313" key="8">
    <source>
        <dbReference type="Proteomes" id="UP000077315"/>
    </source>
</evidence>
<dbReference type="AlphaFoldDB" id="A0A167KTS7"/>
<feature type="transmembrane region" description="Helical" evidence="6">
    <location>
        <begin position="231"/>
        <end position="254"/>
    </location>
</feature>
<organism evidence="7 8">
    <name type="scientific">Phycomyces blakesleeanus (strain ATCC 8743b / DSM 1359 / FGSC 10004 / NBRC 33097 / NRRL 1555)</name>
    <dbReference type="NCBI Taxonomy" id="763407"/>
    <lineage>
        <taxon>Eukaryota</taxon>
        <taxon>Fungi</taxon>
        <taxon>Fungi incertae sedis</taxon>
        <taxon>Mucoromycota</taxon>
        <taxon>Mucoromycotina</taxon>
        <taxon>Mucoromycetes</taxon>
        <taxon>Mucorales</taxon>
        <taxon>Phycomycetaceae</taxon>
        <taxon>Phycomyces</taxon>
    </lineage>
</organism>
<feature type="transmembrane region" description="Helical" evidence="6">
    <location>
        <begin position="160"/>
        <end position="180"/>
    </location>
</feature>
<reference evidence="8" key="1">
    <citation type="submission" date="2015-06" db="EMBL/GenBank/DDBJ databases">
        <title>Expansion of signal transduction pathways in fungi by whole-genome duplication.</title>
        <authorList>
            <consortium name="DOE Joint Genome Institute"/>
            <person name="Corrochano L.M."/>
            <person name="Kuo A."/>
            <person name="Marcet-Houben M."/>
            <person name="Polaino S."/>
            <person name="Salamov A."/>
            <person name="Villalobos J.M."/>
            <person name="Alvarez M.I."/>
            <person name="Avalos J."/>
            <person name="Benito E.P."/>
            <person name="Benoit I."/>
            <person name="Burger G."/>
            <person name="Camino L.P."/>
            <person name="Canovas D."/>
            <person name="Cerda-Olmedo E."/>
            <person name="Cheng J.-F."/>
            <person name="Dominguez A."/>
            <person name="Elias M."/>
            <person name="Eslava A.P."/>
            <person name="Glaser F."/>
            <person name="Grimwood J."/>
            <person name="Gutierrez G."/>
            <person name="Heitman J."/>
            <person name="Henrissat B."/>
            <person name="Iturriaga E.A."/>
            <person name="Lang B.F."/>
            <person name="Lavin J.L."/>
            <person name="Lee S."/>
            <person name="Li W."/>
            <person name="Lindquist E."/>
            <person name="Lopez-Garcia S."/>
            <person name="Luque E.M."/>
            <person name="Marcos A.T."/>
            <person name="Martin J."/>
            <person name="McCluskey K."/>
            <person name="Medina H.R."/>
            <person name="Miralles-Duran A."/>
            <person name="Miyazaki A."/>
            <person name="Munoz-Torres E."/>
            <person name="Oguiza J.A."/>
            <person name="Ohm R."/>
            <person name="Olmedo M."/>
            <person name="Orejas M."/>
            <person name="Ortiz-Castellanos L."/>
            <person name="Pisabarro A.G."/>
            <person name="Rodriguez-Romero J."/>
            <person name="Ruiz-Herrera J."/>
            <person name="Ruiz-Vazquez R."/>
            <person name="Sanz C."/>
            <person name="Schackwitz W."/>
            <person name="Schmutz J."/>
            <person name="Shahriari M."/>
            <person name="Shelest E."/>
            <person name="Silva-Franco F."/>
            <person name="Soanes D."/>
            <person name="Syed K."/>
            <person name="Tagua V.G."/>
            <person name="Talbot N.J."/>
            <person name="Thon M."/>
            <person name="De vries R.P."/>
            <person name="Wiebenga A."/>
            <person name="Yadav J.S."/>
            <person name="Braun E.L."/>
            <person name="Baker S."/>
            <person name="Garre V."/>
            <person name="Horwitz B."/>
            <person name="Torres-Martinez S."/>
            <person name="Idnurm A."/>
            <person name="Herrera-Estrella A."/>
            <person name="Gabaldon T."/>
            <person name="Grigoriev I.V."/>
        </authorList>
    </citation>
    <scope>NUCLEOTIDE SEQUENCE [LARGE SCALE GENOMIC DNA]</scope>
    <source>
        <strain evidence="8">NRRL 1555(-)</strain>
    </source>
</reference>
<dbReference type="Pfam" id="PF13520">
    <property type="entry name" value="AA_permease_2"/>
    <property type="match status" value="1"/>
</dbReference>
<dbReference type="GO" id="GO:0022857">
    <property type="term" value="F:transmembrane transporter activity"/>
    <property type="evidence" value="ECO:0007669"/>
    <property type="project" value="InterPro"/>
</dbReference>
<dbReference type="RefSeq" id="XP_018286906.1">
    <property type="nucleotide sequence ID" value="XM_018433475.1"/>
</dbReference>
<evidence type="ECO:0000256" key="4">
    <source>
        <dbReference type="ARBA" id="ARBA00022989"/>
    </source>
</evidence>
<feature type="transmembrane region" description="Helical" evidence="6">
    <location>
        <begin position="120"/>
        <end position="140"/>
    </location>
</feature>
<feature type="transmembrane region" description="Helical" evidence="6">
    <location>
        <begin position="187"/>
        <end position="211"/>
    </location>
</feature>
<keyword evidence="5 6" id="KW-0472">Membrane</keyword>
<dbReference type="InterPro" id="IPR002293">
    <property type="entry name" value="AA/rel_permease1"/>
</dbReference>
<name>A0A167KTS7_PHYB8</name>
<feature type="transmembrane region" description="Helical" evidence="6">
    <location>
        <begin position="78"/>
        <end position="99"/>
    </location>
</feature>
<dbReference type="PANTHER" id="PTHR45649">
    <property type="entry name" value="AMINO-ACID PERMEASE BAT1"/>
    <property type="match status" value="1"/>
</dbReference>
<dbReference type="Gene3D" id="1.20.1740.10">
    <property type="entry name" value="Amino acid/polyamine transporter I"/>
    <property type="match status" value="1"/>
</dbReference>
<feature type="transmembrane region" description="Helical" evidence="6">
    <location>
        <begin position="44"/>
        <end position="66"/>
    </location>
</feature>
<proteinExistence type="predicted"/>
<feature type="transmembrane region" description="Helical" evidence="6">
    <location>
        <begin position="468"/>
        <end position="489"/>
    </location>
</feature>
<evidence type="ECO:0000256" key="1">
    <source>
        <dbReference type="ARBA" id="ARBA00004141"/>
    </source>
</evidence>
<comment type="subcellular location">
    <subcellularLocation>
        <location evidence="1">Membrane</location>
        <topology evidence="1">Multi-pass membrane protein</topology>
    </subcellularLocation>
</comment>
<dbReference type="GO" id="GO:0016020">
    <property type="term" value="C:membrane"/>
    <property type="evidence" value="ECO:0007669"/>
    <property type="project" value="UniProtKB-SubCell"/>
</dbReference>
<evidence type="ECO:0000256" key="2">
    <source>
        <dbReference type="ARBA" id="ARBA00022448"/>
    </source>
</evidence>
<accession>A0A167KTS7</accession>
<dbReference type="Proteomes" id="UP000077315">
    <property type="component" value="Unassembled WGS sequence"/>
</dbReference>
<keyword evidence="4 6" id="KW-1133">Transmembrane helix</keyword>
<feature type="transmembrane region" description="Helical" evidence="6">
    <location>
        <begin position="321"/>
        <end position="350"/>
    </location>
</feature>
<keyword evidence="8" id="KW-1185">Reference proteome</keyword>
<evidence type="ECO:0000256" key="5">
    <source>
        <dbReference type="ARBA" id="ARBA00023136"/>
    </source>
</evidence>
<dbReference type="EMBL" id="KV440993">
    <property type="protein sequence ID" value="OAD68866.1"/>
    <property type="molecule type" value="Genomic_DNA"/>
</dbReference>
<gene>
    <name evidence="7" type="ORF">PHYBLDRAFT_156243</name>
</gene>
<evidence type="ECO:0000313" key="7">
    <source>
        <dbReference type="EMBL" id="OAD68866.1"/>
    </source>
</evidence>
<evidence type="ECO:0008006" key="9">
    <source>
        <dbReference type="Google" id="ProtNLM"/>
    </source>
</evidence>
<sequence>MKFENREQKFGEHIEEANIQAIDKDEKLLNSFGYKQDLIRSMSVFSSFAITFSSCSVLSGLAPMWGDAMVDAGSLGVIWGWVATSFFTVFISMSLAEICSAYPTTGGLYFWVSRLAPPKYIPFACWLTGWCNWLGYAFGITSVDLSLAQFVAEITIYMQYGVFVGILIFHGLINSLTVSLNGIMNQAAFWVNILGILFIVIVGLVFTRPLASGYVVFTQFYNGSGFSSNGYAFLLVILQAQYTLTGYDCAAYMSEETKNSQTGTPLAIVVAVLANAFTGLIFLIGVGFMVKNFMYQIVSEEAIQPQMVQVFHDGVGPGWTMVFLVFIILSTFFCGSSMILAGSRMAYAFARDGAMPFSKKLYSLNAQTKSPIIAVWFNIIVSGIIGILYIVNDTAFEAIVSINTIGAQTAYLIPIVLRITVSRTKFVPGPWNLGRFSIAIGYVSSFWLIFTCVLFICPTEAPVTASNMNYAIVPFGVIMGLSIGYYMIWGYKWFTGPVRIVNGEVVIEDDYSAQTMTC</sequence>
<feature type="transmembrane region" description="Helical" evidence="6">
    <location>
        <begin position="371"/>
        <end position="392"/>
    </location>
</feature>
<keyword evidence="3 6" id="KW-0812">Transmembrane</keyword>